<evidence type="ECO:0000313" key="20">
    <source>
        <dbReference type="Proteomes" id="UP000261540"/>
    </source>
</evidence>
<evidence type="ECO:0000256" key="4">
    <source>
        <dbReference type="ARBA" id="ARBA00007626"/>
    </source>
</evidence>
<comment type="subcellular location">
    <subcellularLocation>
        <location evidence="3">Mitochondrion</location>
    </subcellularLocation>
</comment>
<evidence type="ECO:0000256" key="15">
    <source>
        <dbReference type="ARBA" id="ARBA00044559"/>
    </source>
</evidence>
<dbReference type="InterPro" id="IPR033495">
    <property type="entry name" value="MRPP3_PIN_dom"/>
</dbReference>
<sequence>MSSLLFPFVKVNLKQISPLSVLRPWRSIFLKSLHPYLKSAELANLRLESTKEGSRYAAHKKKAAQKDSRRNERQPFSRSVFAAGTASRTAEFMRRKSGEDMVDQPVATSKGPSHAEVPDCPLTVTEWASLKQNSLRPHQFEVQMMKRMVAARSSIDIAKSLLTYVAVETGTLNYELLLKYLTLCVHGNYYSEVFDLYEIMKSHFKTLDPGAYSLFIKVFSTTDRWRESFTMLESLSKTMTPSPRNYGDVIAGALQHGDSTTAWALYDRLLEQGLSPNQDTWQALFKSSCSEHSHNERLRDILLFMRDNQLYPGEPLAQCISSWFESLPADNWTGSWTTAGPSGTCQCCGAALESIRLSEEEYGLLKDRVMRDVIMGRDVFTKTTPQELDRFRKFVESVPAFDVVLDGLNVANTFGKGKQSETLLAVATELEKQGLNILVLGRSHMRRHSHSWDRDHMTRVQQVAHCFFTDDISEDDPFLLYAALHSGNHCMFVSRDLMRDHKACLADGTTRCLFFKWQRGHQLVVHGYAPGRRIRFQVGSAPQGIPEHLLCHMMRT</sequence>
<dbReference type="Gene3D" id="3.40.50.11980">
    <property type="match status" value="1"/>
</dbReference>
<reference evidence="19" key="2">
    <citation type="submission" date="2025-09" db="UniProtKB">
        <authorList>
            <consortium name="Ensembl"/>
        </authorList>
    </citation>
    <scope>IDENTIFICATION</scope>
</reference>
<keyword evidence="11" id="KW-0460">Magnesium</keyword>
<reference evidence="19" key="1">
    <citation type="submission" date="2025-08" db="UniProtKB">
        <authorList>
            <consortium name="Ensembl"/>
        </authorList>
    </citation>
    <scope>IDENTIFICATION</scope>
</reference>
<dbReference type="EC" id="3.1.26.5" evidence="5"/>
<dbReference type="InterPro" id="IPR031595">
    <property type="entry name" value="PRORP_C"/>
</dbReference>
<dbReference type="PROSITE" id="PS51375">
    <property type="entry name" value="PPR"/>
    <property type="match status" value="1"/>
</dbReference>
<evidence type="ECO:0000256" key="11">
    <source>
        <dbReference type="ARBA" id="ARBA00022842"/>
    </source>
</evidence>
<dbReference type="GeneTree" id="ENSGT00390000002201"/>
<feature type="region of interest" description="Disordered" evidence="17">
    <location>
        <begin position="51"/>
        <end position="78"/>
    </location>
</feature>
<evidence type="ECO:0000256" key="13">
    <source>
        <dbReference type="ARBA" id="ARBA00023128"/>
    </source>
</evidence>
<evidence type="ECO:0000256" key="7">
    <source>
        <dbReference type="ARBA" id="ARBA00022722"/>
    </source>
</evidence>
<evidence type="ECO:0000256" key="9">
    <source>
        <dbReference type="ARBA" id="ARBA00022801"/>
    </source>
</evidence>
<dbReference type="Pfam" id="PF16953">
    <property type="entry name" value="PRORP"/>
    <property type="match status" value="1"/>
</dbReference>
<evidence type="ECO:0000256" key="10">
    <source>
        <dbReference type="ARBA" id="ARBA00022833"/>
    </source>
</evidence>
<evidence type="ECO:0000256" key="17">
    <source>
        <dbReference type="SAM" id="MobiDB-lite"/>
    </source>
</evidence>
<dbReference type="Ensembl" id="ENSPKIT00000008993.1">
    <property type="protein sequence ID" value="ENSPKIP00000028217.1"/>
    <property type="gene ID" value="ENSPKIG00000009949.1"/>
</dbReference>
<dbReference type="FunFam" id="1.25.40.10:FF:001403">
    <property type="entry name" value="Mitochondrial ribonuclease P protein 3-like Protein"/>
    <property type="match status" value="1"/>
</dbReference>
<keyword evidence="6" id="KW-0819">tRNA processing</keyword>
<evidence type="ECO:0000256" key="6">
    <source>
        <dbReference type="ARBA" id="ARBA00022694"/>
    </source>
</evidence>
<dbReference type="Proteomes" id="UP000261540">
    <property type="component" value="Unplaced"/>
</dbReference>
<comment type="similarity">
    <text evidence="4">Belongs to the PPR family. P subfamily.</text>
</comment>
<evidence type="ECO:0000256" key="3">
    <source>
        <dbReference type="ARBA" id="ARBA00004173"/>
    </source>
</evidence>
<evidence type="ECO:0000256" key="14">
    <source>
        <dbReference type="ARBA" id="ARBA00044536"/>
    </source>
</evidence>
<dbReference type="PANTHER" id="PTHR13547:SF1">
    <property type="entry name" value="MITOCHONDRIAL RIBONUCLEASE P CATALYTIC SUBUNIT"/>
    <property type="match status" value="1"/>
</dbReference>
<dbReference type="GO" id="GO:0046872">
    <property type="term" value="F:metal ion binding"/>
    <property type="evidence" value="ECO:0007669"/>
    <property type="project" value="UniProtKB-KW"/>
</dbReference>
<dbReference type="GO" id="GO:0004526">
    <property type="term" value="F:ribonuclease P activity"/>
    <property type="evidence" value="ECO:0007669"/>
    <property type="project" value="UniProtKB-EC"/>
</dbReference>
<dbReference type="PANTHER" id="PTHR13547">
    <property type="match status" value="1"/>
</dbReference>
<dbReference type="CDD" id="cd18718">
    <property type="entry name" value="PIN_PRORP"/>
    <property type="match status" value="1"/>
</dbReference>
<accession>A0A3B3SBV7</accession>
<keyword evidence="7" id="KW-0540">Nuclease</keyword>
<proteinExistence type="inferred from homology"/>
<evidence type="ECO:0000256" key="1">
    <source>
        <dbReference type="ARBA" id="ARBA00000928"/>
    </source>
</evidence>
<comment type="cofactor">
    <cofactor evidence="2">
        <name>Mg(2+)</name>
        <dbReference type="ChEBI" id="CHEBI:18420"/>
    </cofactor>
</comment>
<keyword evidence="20" id="KW-1185">Reference proteome</keyword>
<dbReference type="AlphaFoldDB" id="A0A3B3SBV7"/>
<dbReference type="GO" id="GO:0030678">
    <property type="term" value="C:mitochondrial ribonuclease P complex"/>
    <property type="evidence" value="ECO:0007669"/>
    <property type="project" value="TreeGrafter"/>
</dbReference>
<name>A0A3B3SBV7_9TELE</name>
<evidence type="ECO:0000256" key="2">
    <source>
        <dbReference type="ARBA" id="ARBA00001946"/>
    </source>
</evidence>
<evidence type="ECO:0000256" key="16">
    <source>
        <dbReference type="PROSITE-ProRule" id="PRU00708"/>
    </source>
</evidence>
<keyword evidence="8" id="KW-0479">Metal-binding</keyword>
<comment type="catalytic activity">
    <reaction evidence="1">
        <text>Endonucleolytic cleavage of RNA, removing 5'-extranucleotides from tRNA precursor.</text>
        <dbReference type="EC" id="3.1.26.5"/>
    </reaction>
</comment>
<evidence type="ECO:0000256" key="12">
    <source>
        <dbReference type="ARBA" id="ARBA00022946"/>
    </source>
</evidence>
<protein>
    <recommendedName>
        <fullName evidence="14">Mitochondrial ribonuclease P catalytic subunit</fullName>
        <ecNumber evidence="5">3.1.26.5</ecNumber>
    </recommendedName>
    <alternativeName>
        <fullName evidence="15">Mitochondrial ribonuclease P protein 3</fullName>
    </alternativeName>
</protein>
<evidence type="ECO:0000313" key="19">
    <source>
        <dbReference type="Ensembl" id="ENSPKIP00000028217.1"/>
    </source>
</evidence>
<keyword evidence="9" id="KW-0378">Hydrolase</keyword>
<dbReference type="GO" id="GO:0001682">
    <property type="term" value="P:tRNA 5'-leader removal"/>
    <property type="evidence" value="ECO:0007669"/>
    <property type="project" value="TreeGrafter"/>
</dbReference>
<feature type="compositionally biased region" description="Basic and acidic residues" evidence="17">
    <location>
        <begin position="64"/>
        <end position="75"/>
    </location>
</feature>
<dbReference type="InterPro" id="IPR011990">
    <property type="entry name" value="TPR-like_helical_dom_sf"/>
</dbReference>
<feature type="region of interest" description="Disordered" evidence="17">
    <location>
        <begin position="93"/>
        <end position="116"/>
    </location>
</feature>
<keyword evidence="10" id="KW-0862">Zinc</keyword>
<keyword evidence="12" id="KW-0809">Transit peptide</keyword>
<evidence type="ECO:0000256" key="5">
    <source>
        <dbReference type="ARBA" id="ARBA00012179"/>
    </source>
</evidence>
<dbReference type="GO" id="GO:0097745">
    <property type="term" value="P:mitochondrial tRNA 5'-end processing"/>
    <property type="evidence" value="ECO:0007669"/>
    <property type="project" value="TreeGrafter"/>
</dbReference>
<evidence type="ECO:0000259" key="18">
    <source>
        <dbReference type="Pfam" id="PF16953"/>
    </source>
</evidence>
<dbReference type="Gene3D" id="1.25.40.10">
    <property type="entry name" value="Tetratricopeptide repeat domain"/>
    <property type="match status" value="1"/>
</dbReference>
<feature type="repeat" description="PPR" evidence="16">
    <location>
        <begin position="242"/>
        <end position="276"/>
    </location>
</feature>
<feature type="domain" description="PRORP" evidence="18">
    <location>
        <begin position="342"/>
        <end position="537"/>
    </location>
</feature>
<evidence type="ECO:0000256" key="8">
    <source>
        <dbReference type="ARBA" id="ARBA00022723"/>
    </source>
</evidence>
<organism evidence="19 20">
    <name type="scientific">Paramormyrops kingsleyae</name>
    <dbReference type="NCBI Taxonomy" id="1676925"/>
    <lineage>
        <taxon>Eukaryota</taxon>
        <taxon>Metazoa</taxon>
        <taxon>Chordata</taxon>
        <taxon>Craniata</taxon>
        <taxon>Vertebrata</taxon>
        <taxon>Euteleostomi</taxon>
        <taxon>Actinopterygii</taxon>
        <taxon>Neopterygii</taxon>
        <taxon>Teleostei</taxon>
        <taxon>Osteoglossocephala</taxon>
        <taxon>Osteoglossomorpha</taxon>
        <taxon>Osteoglossiformes</taxon>
        <taxon>Mormyridae</taxon>
        <taxon>Paramormyrops</taxon>
    </lineage>
</organism>
<keyword evidence="13" id="KW-0496">Mitochondrion</keyword>
<dbReference type="InterPro" id="IPR002885">
    <property type="entry name" value="PPR_rpt"/>
</dbReference>